<dbReference type="Pfam" id="PF09371">
    <property type="entry name" value="Tex_N"/>
    <property type="match status" value="1"/>
</dbReference>
<name>A0ABU0ARZ4_9BACI</name>
<dbReference type="EMBL" id="JAUSUB010000035">
    <property type="protein sequence ID" value="MDQ0273198.1"/>
    <property type="molecule type" value="Genomic_DNA"/>
</dbReference>
<dbReference type="SUPFAM" id="SSF50249">
    <property type="entry name" value="Nucleic acid-binding proteins"/>
    <property type="match status" value="1"/>
</dbReference>
<dbReference type="SUPFAM" id="SSF47781">
    <property type="entry name" value="RuvA domain 2-like"/>
    <property type="match status" value="2"/>
</dbReference>
<dbReference type="InterPro" id="IPR003029">
    <property type="entry name" value="S1_domain"/>
</dbReference>
<dbReference type="SMART" id="SM00316">
    <property type="entry name" value="S1"/>
    <property type="match status" value="1"/>
</dbReference>
<dbReference type="PANTHER" id="PTHR10724:SF10">
    <property type="entry name" value="S1 RNA-BINDING DOMAIN-CONTAINING PROTEIN 1"/>
    <property type="match status" value="1"/>
</dbReference>
<dbReference type="PANTHER" id="PTHR10724">
    <property type="entry name" value="30S RIBOSOMAL PROTEIN S1"/>
    <property type="match status" value="1"/>
</dbReference>
<dbReference type="InterPro" id="IPR010994">
    <property type="entry name" value="RuvA_2-like"/>
</dbReference>
<dbReference type="SUPFAM" id="SSF53098">
    <property type="entry name" value="Ribonuclease H-like"/>
    <property type="match status" value="1"/>
</dbReference>
<dbReference type="Gene3D" id="1.10.3500.10">
    <property type="entry name" value="Tex N-terminal region-like"/>
    <property type="match status" value="1"/>
</dbReference>
<dbReference type="Gene3D" id="3.30.420.140">
    <property type="entry name" value="YqgF/RNase H-like domain"/>
    <property type="match status" value="1"/>
</dbReference>
<dbReference type="InterPro" id="IPR041692">
    <property type="entry name" value="HHH_9"/>
</dbReference>
<accession>A0ABU0ARZ4</accession>
<dbReference type="InterPro" id="IPR012337">
    <property type="entry name" value="RNaseH-like_sf"/>
</dbReference>
<gene>
    <name evidence="2" type="ORF">J2S17_005119</name>
</gene>
<dbReference type="InterPro" id="IPR044146">
    <property type="entry name" value="S1_Tex"/>
</dbReference>
<dbReference type="Gene3D" id="2.40.50.140">
    <property type="entry name" value="Nucleic acid-binding proteins"/>
    <property type="match status" value="1"/>
</dbReference>
<comment type="caution">
    <text evidence="2">The sequence shown here is derived from an EMBL/GenBank/DDBJ whole genome shotgun (WGS) entry which is preliminary data.</text>
</comment>
<dbReference type="CDD" id="cd05685">
    <property type="entry name" value="S1_Tex"/>
    <property type="match status" value="1"/>
</dbReference>
<feature type="domain" description="S1 motif" evidence="1">
    <location>
        <begin position="662"/>
        <end position="731"/>
    </location>
</feature>
<dbReference type="Pfam" id="PF00575">
    <property type="entry name" value="S1"/>
    <property type="match status" value="1"/>
</dbReference>
<dbReference type="InterPro" id="IPR012340">
    <property type="entry name" value="NA-bd_OB-fold"/>
</dbReference>
<dbReference type="InterPro" id="IPR006641">
    <property type="entry name" value="YqgF/RNaseH-like_dom"/>
</dbReference>
<keyword evidence="3" id="KW-1185">Reference proteome</keyword>
<dbReference type="Proteomes" id="UP001238088">
    <property type="component" value="Unassembled WGS sequence"/>
</dbReference>
<dbReference type="Pfam" id="PF16921">
    <property type="entry name" value="Tex_YqgF"/>
    <property type="match status" value="1"/>
</dbReference>
<dbReference type="PROSITE" id="PS50126">
    <property type="entry name" value="S1"/>
    <property type="match status" value="1"/>
</dbReference>
<protein>
    <recommendedName>
        <fullName evidence="1">S1 motif domain-containing protein</fullName>
    </recommendedName>
</protein>
<sequence length="734" mass="82817">MELRMAPGGMNVEKTLDKKEQIIQSIAKEQSLSLKQVNNTIALIEEGNTVPFIARYRKEMTGALDEVQIRDVVERWQYIQNLDQRKQEVIRLIDEQGKLTSELAVEIDKALKLQEVEDLYRPYKQKRRTKATVAKEKGLEPLAEWMMTFQVNLSPEEKSRQFISEEKEVTSAEEALAGAMDIIAEWISDEAESRKWIRNETFKNGKIHSTLKDNTKDEKNIFEMYYDHEESVAKIVPHRILAMNRGEKEEVIRMSIKANTDFIVGHLYKRWIKKDHSLVAPLVKEAIDDAYKRLISPSIEREIRTELTEKAEEQAIKIFSENLRKLLLQPPLKGKVILAVDPAYRTGCKLAVIDETGKVMNIDVVYPHPPVSKMKDAKAKVIELLKTYSVKMVAIGNGTASRETEQFIADILKDMQEIYYLIVNEAGASVYSASDIAREEFPDFQVEERSAVSIGRRLQDPLAELVKIDPKSVGVGQYQHDVSQKKLTESLNFVVETAVNQVGVNVNTASPSLLQHVAGLSKTVANNIVKKREEEGKFISRKQLKKIPRLGAKTYEQAIGFLRILDGDEPLDRTGIHPETYPEVIKLIKRLELGTTDLGTEELKESLANIDVKTTAGELGIGELTLKDIIEALVKPGRDPRDDLPAPLLKKDVLQLDDLNEGMELQGTVRNVVDFGAFVDIGVKQDGLVHISKLSNRFVKHPLDIVSVGDVVTVWVDSVDKNKGRVALTMLSPK</sequence>
<dbReference type="SMART" id="SM00732">
    <property type="entry name" value="YqgFc"/>
    <property type="match status" value="1"/>
</dbReference>
<dbReference type="InterPro" id="IPR037027">
    <property type="entry name" value="YqgF/RNaseH-like_dom_sf"/>
</dbReference>
<evidence type="ECO:0000313" key="2">
    <source>
        <dbReference type="EMBL" id="MDQ0273198.1"/>
    </source>
</evidence>
<dbReference type="InterPro" id="IPR050437">
    <property type="entry name" value="Ribos_protein_bS1-like"/>
</dbReference>
<dbReference type="InterPro" id="IPR018974">
    <property type="entry name" value="Tex-like_N"/>
</dbReference>
<dbReference type="InterPro" id="IPR023323">
    <property type="entry name" value="Tex-like_dom_sf"/>
</dbReference>
<dbReference type="Gene3D" id="1.10.150.310">
    <property type="entry name" value="Tex RuvX-like domain-like"/>
    <property type="match status" value="1"/>
</dbReference>
<dbReference type="Pfam" id="PF17674">
    <property type="entry name" value="HHH_9"/>
    <property type="match status" value="1"/>
</dbReference>
<dbReference type="InterPro" id="IPR023319">
    <property type="entry name" value="Tex-like_HTH_dom_sf"/>
</dbReference>
<dbReference type="Pfam" id="PF12836">
    <property type="entry name" value="HHH_3"/>
    <property type="match status" value="1"/>
</dbReference>
<evidence type="ECO:0000259" key="1">
    <source>
        <dbReference type="PROSITE" id="PS50126"/>
    </source>
</evidence>
<proteinExistence type="predicted"/>
<dbReference type="Pfam" id="PF22706">
    <property type="entry name" value="Tex_central_region"/>
    <property type="match status" value="1"/>
</dbReference>
<dbReference type="InterPro" id="IPR055179">
    <property type="entry name" value="Tex-like_central_region"/>
</dbReference>
<dbReference type="SUPFAM" id="SSF158832">
    <property type="entry name" value="Tex N-terminal region-like"/>
    <property type="match status" value="1"/>
</dbReference>
<dbReference type="Gene3D" id="1.10.10.650">
    <property type="entry name" value="RuvA domain 2-like"/>
    <property type="match status" value="1"/>
</dbReference>
<organism evidence="2 3">
    <name type="scientific">Cytobacillus purgationiresistens</name>
    <dbReference type="NCBI Taxonomy" id="863449"/>
    <lineage>
        <taxon>Bacteria</taxon>
        <taxon>Bacillati</taxon>
        <taxon>Bacillota</taxon>
        <taxon>Bacilli</taxon>
        <taxon>Bacillales</taxon>
        <taxon>Bacillaceae</taxon>
        <taxon>Cytobacillus</taxon>
    </lineage>
</organism>
<evidence type="ECO:0000313" key="3">
    <source>
        <dbReference type="Proteomes" id="UP001238088"/>
    </source>
</evidence>
<dbReference type="InterPro" id="IPR032639">
    <property type="entry name" value="Tex_YqgF"/>
</dbReference>
<reference evidence="2 3" key="1">
    <citation type="submission" date="2023-07" db="EMBL/GenBank/DDBJ databases">
        <title>Genomic Encyclopedia of Type Strains, Phase IV (KMG-IV): sequencing the most valuable type-strain genomes for metagenomic binning, comparative biology and taxonomic classification.</title>
        <authorList>
            <person name="Goeker M."/>
        </authorList>
    </citation>
    <scope>NUCLEOTIDE SEQUENCE [LARGE SCALE GENOMIC DNA]</scope>
    <source>
        <strain evidence="2 3">DSM 23494</strain>
    </source>
</reference>